<dbReference type="CDD" id="cd00211">
    <property type="entry name" value="PTS_IIA_fru"/>
    <property type="match status" value="1"/>
</dbReference>
<dbReference type="GO" id="GO:0008982">
    <property type="term" value="F:protein-N(PI)-phosphohistidine-sugar phosphotransferase activity"/>
    <property type="evidence" value="ECO:0007669"/>
    <property type="project" value="InterPro"/>
</dbReference>
<name>A0A366FPW4_9HYPH</name>
<comment type="caution">
    <text evidence="4">The sequence shown here is derived from an EMBL/GenBank/DDBJ whole genome shotgun (WGS) entry which is preliminary data.</text>
</comment>
<dbReference type="Gene3D" id="3.40.930.10">
    <property type="entry name" value="Mannitol-specific EII, Chain A"/>
    <property type="match status" value="1"/>
</dbReference>
<dbReference type="Proteomes" id="UP000253529">
    <property type="component" value="Unassembled WGS sequence"/>
</dbReference>
<dbReference type="InterPro" id="IPR002178">
    <property type="entry name" value="PTS_EIIA_type-2_dom"/>
</dbReference>
<dbReference type="NCBIfam" id="TIGR01419">
    <property type="entry name" value="nitro_reg_IIA"/>
    <property type="match status" value="1"/>
</dbReference>
<keyword evidence="5" id="KW-1185">Reference proteome</keyword>
<gene>
    <name evidence="4" type="ORF">DFR50_106138</name>
</gene>
<dbReference type="GO" id="GO:0005737">
    <property type="term" value="C:cytoplasm"/>
    <property type="evidence" value="ECO:0007669"/>
    <property type="project" value="UniProtKB-SubCell"/>
</dbReference>
<dbReference type="PANTHER" id="PTHR47738:SF1">
    <property type="entry name" value="NITROGEN REGULATORY PROTEIN"/>
    <property type="match status" value="1"/>
</dbReference>
<dbReference type="PANTHER" id="PTHR47738">
    <property type="entry name" value="PTS SYSTEM FRUCTOSE-LIKE EIIA COMPONENT-RELATED"/>
    <property type="match status" value="1"/>
</dbReference>
<dbReference type="EMBL" id="QNRK01000006">
    <property type="protein sequence ID" value="RBP16176.1"/>
    <property type="molecule type" value="Genomic_DNA"/>
</dbReference>
<dbReference type="RefSeq" id="WP_113888500.1">
    <property type="nucleotide sequence ID" value="NZ_QNRK01000006.1"/>
</dbReference>
<keyword evidence="2 4" id="KW-0808">Transferase</keyword>
<organism evidence="4 5">
    <name type="scientific">Roseiarcus fermentans</name>
    <dbReference type="NCBI Taxonomy" id="1473586"/>
    <lineage>
        <taxon>Bacteria</taxon>
        <taxon>Pseudomonadati</taxon>
        <taxon>Pseudomonadota</taxon>
        <taxon>Alphaproteobacteria</taxon>
        <taxon>Hyphomicrobiales</taxon>
        <taxon>Roseiarcaceae</taxon>
        <taxon>Roseiarcus</taxon>
    </lineage>
</organism>
<dbReference type="Pfam" id="PF00359">
    <property type="entry name" value="PTS_EIIA_2"/>
    <property type="match status" value="1"/>
</dbReference>
<dbReference type="PROSITE" id="PS00372">
    <property type="entry name" value="PTS_EIIA_TYPE_2_HIS"/>
    <property type="match status" value="1"/>
</dbReference>
<evidence type="ECO:0000259" key="3">
    <source>
        <dbReference type="PROSITE" id="PS51094"/>
    </source>
</evidence>
<dbReference type="InterPro" id="IPR016152">
    <property type="entry name" value="PTrfase/Anion_transptr"/>
</dbReference>
<feature type="domain" description="PTS EIIA type-2" evidence="3">
    <location>
        <begin position="5"/>
        <end position="148"/>
    </location>
</feature>
<dbReference type="GO" id="GO:0009401">
    <property type="term" value="P:phosphoenolpyruvate-dependent sugar phosphotransferase system"/>
    <property type="evidence" value="ECO:0007669"/>
    <property type="project" value="InterPro"/>
</dbReference>
<dbReference type="InterPro" id="IPR051541">
    <property type="entry name" value="PTS_SugarTrans_NitroReg"/>
</dbReference>
<dbReference type="InterPro" id="IPR006320">
    <property type="entry name" value="PTS_Nitro_regul"/>
</dbReference>
<dbReference type="GO" id="GO:0030295">
    <property type="term" value="F:protein kinase activator activity"/>
    <property type="evidence" value="ECO:0007669"/>
    <property type="project" value="TreeGrafter"/>
</dbReference>
<evidence type="ECO:0000256" key="1">
    <source>
        <dbReference type="ARBA" id="ARBA00004496"/>
    </source>
</evidence>
<comment type="subcellular location">
    <subcellularLocation>
        <location evidence="1">Cytoplasm</location>
    </subcellularLocation>
</comment>
<dbReference type="AlphaFoldDB" id="A0A366FPW4"/>
<dbReference type="PROSITE" id="PS51094">
    <property type="entry name" value="PTS_EIIA_TYPE_2"/>
    <property type="match status" value="1"/>
</dbReference>
<dbReference type="OrthoDB" id="95460at2"/>
<evidence type="ECO:0000256" key="2">
    <source>
        <dbReference type="ARBA" id="ARBA00022679"/>
    </source>
</evidence>
<protein>
    <submittedName>
        <fullName evidence="4">Phosphotransferase IIA-like nitrogen-regulatory protein PtsN</fullName>
    </submittedName>
</protein>
<reference evidence="4 5" key="1">
    <citation type="submission" date="2018-06" db="EMBL/GenBank/DDBJ databases">
        <title>Genomic Encyclopedia of Type Strains, Phase IV (KMG-IV): sequencing the most valuable type-strain genomes for metagenomic binning, comparative biology and taxonomic classification.</title>
        <authorList>
            <person name="Goeker M."/>
        </authorList>
    </citation>
    <scope>NUCLEOTIDE SEQUENCE [LARGE SCALE GENOMIC DNA]</scope>
    <source>
        <strain evidence="4 5">DSM 24875</strain>
    </source>
</reference>
<dbReference type="FunFam" id="3.40.930.10:FF:000009">
    <property type="entry name" value="PTS system, fructose specific IIABC component"/>
    <property type="match status" value="1"/>
</dbReference>
<evidence type="ECO:0000313" key="4">
    <source>
        <dbReference type="EMBL" id="RBP16176.1"/>
    </source>
</evidence>
<evidence type="ECO:0000313" key="5">
    <source>
        <dbReference type="Proteomes" id="UP000253529"/>
    </source>
</evidence>
<sequence>MSLSELIKPDAVLPALRVNGKKQALQEMSERAAAVSGLPSREIFDALLQRERLGSTGVGDGVAIPHGKLAKCERLFGVFARLERPIDFEAPDGLQVDLIFMLVAPESAGADHLKALASIARLLRNGAVAAQLRSTRDPAALYALLTMGPASNAA</sequence>
<proteinExistence type="predicted"/>
<accession>A0A366FPW4</accession>
<dbReference type="SUPFAM" id="SSF55804">
    <property type="entry name" value="Phoshotransferase/anion transport protein"/>
    <property type="match status" value="1"/>
</dbReference>